<dbReference type="RefSeq" id="WP_102648903.1">
    <property type="nucleotide sequence ID" value="NZ_PNYA01000037.1"/>
</dbReference>
<reference evidence="2 3" key="1">
    <citation type="submission" date="2018-01" db="EMBL/GenBank/DDBJ databases">
        <title>Whole genome analyses suggest that Burkholderia sensu lato contains two further novel genera in the rhizoxinica-symbiotica group Mycetohabitans gen. nov., and Trinickia gen. nov.: implications for the evolution of diazotrophy and nodulation in the Burkholderiaceae.</title>
        <authorList>
            <person name="Estrada-de los Santos P."/>
            <person name="Palmer M."/>
            <person name="Chavez-Ramirez B."/>
            <person name="Beukes C."/>
            <person name="Steenkamp E.T."/>
            <person name="Hirsch A.M."/>
            <person name="Manyaka P."/>
            <person name="Maluk M."/>
            <person name="Lafos M."/>
            <person name="Crook M."/>
            <person name="Gross E."/>
            <person name="Simon M.F."/>
            <person name="Bueno dos Reis Junior F."/>
            <person name="Poole P.S."/>
            <person name="Venter S.N."/>
            <person name="James E.K."/>
        </authorList>
    </citation>
    <scope>NUCLEOTIDE SEQUENCE [LARGE SCALE GENOMIC DNA]</scope>
    <source>
        <strain evidence="2 3">GIMN1.004</strain>
    </source>
</reference>
<dbReference type="AlphaFoldDB" id="A0A2N7VCT4"/>
<gene>
    <name evidence="2" type="ORF">C0Z18_29065</name>
</gene>
<proteinExistence type="predicted"/>
<dbReference type="Pfam" id="PF00561">
    <property type="entry name" value="Abhydrolase_1"/>
    <property type="match status" value="1"/>
</dbReference>
<evidence type="ECO:0000259" key="1">
    <source>
        <dbReference type="Pfam" id="PF00561"/>
    </source>
</evidence>
<dbReference type="Gene3D" id="3.40.50.1820">
    <property type="entry name" value="alpha/beta hydrolase"/>
    <property type="match status" value="1"/>
</dbReference>
<dbReference type="InterPro" id="IPR029058">
    <property type="entry name" value="AB_hydrolase_fold"/>
</dbReference>
<dbReference type="GO" id="GO:0016787">
    <property type="term" value="F:hydrolase activity"/>
    <property type="evidence" value="ECO:0007669"/>
    <property type="project" value="UniProtKB-KW"/>
</dbReference>
<feature type="domain" description="AB hydrolase-1" evidence="1">
    <location>
        <begin position="38"/>
        <end position="286"/>
    </location>
</feature>
<evidence type="ECO:0000313" key="3">
    <source>
        <dbReference type="Proteomes" id="UP000235616"/>
    </source>
</evidence>
<name>A0A2N7VCT4_9BURK</name>
<comment type="caution">
    <text evidence="2">The sequence shown here is derived from an EMBL/GenBank/DDBJ whole genome shotgun (WGS) entry which is preliminary data.</text>
</comment>
<dbReference type="Proteomes" id="UP000235616">
    <property type="component" value="Unassembled WGS sequence"/>
</dbReference>
<organism evidence="2 3">
    <name type="scientific">Trinickia dabaoshanensis</name>
    <dbReference type="NCBI Taxonomy" id="564714"/>
    <lineage>
        <taxon>Bacteria</taxon>
        <taxon>Pseudomonadati</taxon>
        <taxon>Pseudomonadota</taxon>
        <taxon>Betaproteobacteria</taxon>
        <taxon>Burkholderiales</taxon>
        <taxon>Burkholderiaceae</taxon>
        <taxon>Trinickia</taxon>
    </lineage>
</organism>
<accession>A0A2N7VCT4</accession>
<evidence type="ECO:0000313" key="2">
    <source>
        <dbReference type="EMBL" id="PMS14955.1"/>
    </source>
</evidence>
<sequence>MTQAGAIDRAHRACETLTVPSGDVSLAVYASGPPDAPCIVLVHGYPDSARVWDAVRARLDNRFRVIVYDVRGAGASSAPATLAGYRLEHLACDLAAVADATCGARPFHLVGHDWGSVQSWESVTSPAFDGRIASFTSISGPSLDYAGVLLRESNRWKSARALFASMRQMLQSTYIYFFLLPRLPEFAWRRLWAPTWTLWLRATEGLSTTADPALLRNAINGLGLYRANFVERLRKPRARATHTPVQFIVPMRDRYVGPSLSTGLDRWLGPHRRIELDATHWVLLSHADAVARTVIEFIDEIPPRDAPLTRTISSVAPPGFSTN</sequence>
<dbReference type="SUPFAM" id="SSF53474">
    <property type="entry name" value="alpha/beta-Hydrolases"/>
    <property type="match status" value="1"/>
</dbReference>
<keyword evidence="3" id="KW-1185">Reference proteome</keyword>
<protein>
    <submittedName>
        <fullName evidence="2">Alpha/beta hydrolase</fullName>
    </submittedName>
</protein>
<dbReference type="PANTHER" id="PTHR43329">
    <property type="entry name" value="EPOXIDE HYDROLASE"/>
    <property type="match status" value="1"/>
</dbReference>
<dbReference type="OrthoDB" id="2987348at2"/>
<dbReference type="InterPro" id="IPR000073">
    <property type="entry name" value="AB_hydrolase_1"/>
</dbReference>
<keyword evidence="2" id="KW-0378">Hydrolase</keyword>
<dbReference type="EMBL" id="PNYA01000037">
    <property type="protein sequence ID" value="PMS14955.1"/>
    <property type="molecule type" value="Genomic_DNA"/>
</dbReference>